<sequence length="440" mass="50418">MKTLFLAVGLCAFSSFGWSAVSSTEAARLGHDLTPVGAEDHGNGSDIPDWQNGIIQSRSAQITEKKNPFSNEKALYRIDYNNMASHLDRLTNGQQEMLKRYSDYYLNIYPSYRVATYPGFVYDAIKANATSANLLPLGSGVTGAVIGAPFPIPENALEVLFNHILRFRESSLEFTSLSSLVDENGNRNDTLRKYRYYLHYCKPGLQPEELDNKLFFMSWTVLAPDSIRGTKVLLHEPMDRIVTPRKAWILLPGDHRAHRAPNLAYDELDPNSFLLRTVDQTDMFNGTPDRYDWSLLGKKEVYIPYNAYALSDSTLNLDRLLSKGHVNPKFLRYEPHRVWVIEAKLRTGMKHRYVRRRFYLDEDSWTIVYAEMYDQDDTIWQFSESHLVGSDTIPLMKSALEVTYDFKSERYFVDGLGIERSDNQVQFLENDFSASSLGND</sequence>
<dbReference type="Proteomes" id="UP001620597">
    <property type="component" value="Unassembled WGS sequence"/>
</dbReference>
<dbReference type="CDD" id="cd16329">
    <property type="entry name" value="LolA_like"/>
    <property type="match status" value="1"/>
</dbReference>
<comment type="caution">
    <text evidence="2">The sequence shown here is derived from an EMBL/GenBank/DDBJ whole genome shotgun (WGS) entry which is preliminary data.</text>
</comment>
<dbReference type="RefSeq" id="WP_416204938.1">
    <property type="nucleotide sequence ID" value="NZ_JBBKTX010000003.1"/>
</dbReference>
<evidence type="ECO:0000256" key="1">
    <source>
        <dbReference type="SAM" id="SignalP"/>
    </source>
</evidence>
<feature type="signal peptide" evidence="1">
    <location>
        <begin position="1"/>
        <end position="20"/>
    </location>
</feature>
<dbReference type="InterPro" id="IPR010752">
    <property type="entry name" value="DUF1329"/>
</dbReference>
<feature type="chain" id="PRO_5047149721" evidence="1">
    <location>
        <begin position="21"/>
        <end position="440"/>
    </location>
</feature>
<dbReference type="Pfam" id="PF07044">
    <property type="entry name" value="DUF1329"/>
    <property type="match status" value="1"/>
</dbReference>
<accession>A0ABW8NEX7</accession>
<evidence type="ECO:0000313" key="3">
    <source>
        <dbReference type="Proteomes" id="UP001620597"/>
    </source>
</evidence>
<protein>
    <submittedName>
        <fullName evidence="2">DUF1329 domain-containing protein</fullName>
    </submittedName>
</protein>
<evidence type="ECO:0000313" key="2">
    <source>
        <dbReference type="EMBL" id="MFK4751484.1"/>
    </source>
</evidence>
<keyword evidence="3" id="KW-1185">Reference proteome</keyword>
<dbReference type="Gene3D" id="2.50.20.10">
    <property type="entry name" value="Lipoprotein localisation LolA/LolB/LppX"/>
    <property type="match status" value="1"/>
</dbReference>
<reference evidence="2 3" key="1">
    <citation type="submission" date="2024-03" db="EMBL/GenBank/DDBJ databases">
        <title>High-quality draft genome sequence of Oceanobacter sp. wDCs-4.</title>
        <authorList>
            <person name="Dong C."/>
        </authorList>
    </citation>
    <scope>NUCLEOTIDE SEQUENCE [LARGE SCALE GENOMIC DNA]</scope>
    <source>
        <strain evidence="3">wDCs-4</strain>
    </source>
</reference>
<keyword evidence="1" id="KW-0732">Signal</keyword>
<dbReference type="EMBL" id="JBBKTX010000003">
    <property type="protein sequence ID" value="MFK4751484.1"/>
    <property type="molecule type" value="Genomic_DNA"/>
</dbReference>
<gene>
    <name evidence="2" type="ORF">WG929_03575</name>
</gene>
<proteinExistence type="predicted"/>
<organism evidence="2 3">
    <name type="scientific">Oceanobacter antarcticus</name>
    <dbReference type="NCBI Taxonomy" id="3133425"/>
    <lineage>
        <taxon>Bacteria</taxon>
        <taxon>Pseudomonadati</taxon>
        <taxon>Pseudomonadota</taxon>
        <taxon>Gammaproteobacteria</taxon>
        <taxon>Oceanospirillales</taxon>
        <taxon>Oceanospirillaceae</taxon>
        <taxon>Oceanobacter</taxon>
    </lineage>
</organism>
<name>A0ABW8NEX7_9GAMM</name>